<evidence type="ECO:0000313" key="7">
    <source>
        <dbReference type="Ensembl" id="ENSCATP00000003701.1"/>
    </source>
</evidence>
<dbReference type="SUPFAM" id="SSF55874">
    <property type="entry name" value="ATPase domain of HSP90 chaperone/DNA topoisomerase II/histidine kinase"/>
    <property type="match status" value="1"/>
</dbReference>
<dbReference type="Gene3D" id="3.30.565.10">
    <property type="entry name" value="Histidine kinase-like ATPase, C-terminal domain"/>
    <property type="match status" value="1"/>
</dbReference>
<dbReference type="InterPro" id="IPR001404">
    <property type="entry name" value="Hsp90_fam"/>
</dbReference>
<accession>A0A2K5KSN7</accession>
<evidence type="ECO:0000313" key="8">
    <source>
        <dbReference type="Proteomes" id="UP000233060"/>
    </source>
</evidence>
<dbReference type="InterPro" id="IPR020575">
    <property type="entry name" value="Hsp90_N"/>
</dbReference>
<dbReference type="GO" id="GO:0140662">
    <property type="term" value="F:ATP-dependent protein folding chaperone"/>
    <property type="evidence" value="ECO:0007669"/>
    <property type="project" value="InterPro"/>
</dbReference>
<dbReference type="InterPro" id="IPR020568">
    <property type="entry name" value="Ribosomal_Su5_D2-typ_SF"/>
</dbReference>
<evidence type="ECO:0000256" key="4">
    <source>
        <dbReference type="ARBA" id="ARBA00023186"/>
    </source>
</evidence>
<dbReference type="GO" id="GO:0005524">
    <property type="term" value="F:ATP binding"/>
    <property type="evidence" value="ECO:0007669"/>
    <property type="project" value="UniProtKB-KW"/>
</dbReference>
<dbReference type="Gene3D" id="1.20.120.790">
    <property type="entry name" value="Heat shock protein 90, C-terminal domain"/>
    <property type="match status" value="1"/>
</dbReference>
<dbReference type="PIRSF" id="PIRSF002583">
    <property type="entry name" value="Hsp90"/>
    <property type="match status" value="1"/>
</dbReference>
<evidence type="ECO:0000256" key="6">
    <source>
        <dbReference type="SAM" id="MobiDB-lite"/>
    </source>
</evidence>
<dbReference type="FunFam" id="1.20.120.790:FF:000001">
    <property type="entry name" value="Heat shock protein 90 alpha"/>
    <property type="match status" value="1"/>
</dbReference>
<organism evidence="7 8">
    <name type="scientific">Cercocebus atys</name>
    <name type="common">Sooty mangabey</name>
    <name type="synonym">Cercocebus torquatus atys</name>
    <dbReference type="NCBI Taxonomy" id="9531"/>
    <lineage>
        <taxon>Eukaryota</taxon>
        <taxon>Metazoa</taxon>
        <taxon>Chordata</taxon>
        <taxon>Craniata</taxon>
        <taxon>Vertebrata</taxon>
        <taxon>Euteleostomi</taxon>
        <taxon>Mammalia</taxon>
        <taxon>Eutheria</taxon>
        <taxon>Euarchontoglires</taxon>
        <taxon>Primates</taxon>
        <taxon>Haplorrhini</taxon>
        <taxon>Catarrhini</taxon>
        <taxon>Cercopithecidae</taxon>
        <taxon>Cercopithecinae</taxon>
        <taxon>Cercocebus</taxon>
    </lineage>
</organism>
<reference evidence="7" key="2">
    <citation type="submission" date="2025-09" db="UniProtKB">
        <authorList>
            <consortium name="Ensembl"/>
        </authorList>
    </citation>
    <scope>IDENTIFICATION</scope>
</reference>
<keyword evidence="8" id="KW-1185">Reference proteome</keyword>
<reference evidence="7" key="1">
    <citation type="submission" date="2025-08" db="UniProtKB">
        <authorList>
            <consortium name="Ensembl"/>
        </authorList>
    </citation>
    <scope>IDENTIFICATION</scope>
</reference>
<dbReference type="PRINTS" id="PR00775">
    <property type="entry name" value="HEATSHOCK90"/>
</dbReference>
<feature type="binding site" evidence="5">
    <location>
        <position position="107"/>
    </location>
    <ligand>
        <name>ATP</name>
        <dbReference type="ChEBI" id="CHEBI:30616"/>
    </ligand>
</feature>
<proteinExistence type="inferred from homology"/>
<name>A0A2K5KSN7_CERAT</name>
<feature type="binding site" evidence="5">
    <location>
        <position position="101"/>
    </location>
    <ligand>
        <name>ATP</name>
        <dbReference type="ChEBI" id="CHEBI:30616"/>
    </ligand>
</feature>
<feature type="compositionally biased region" description="Basic and acidic residues" evidence="6">
    <location>
        <begin position="140"/>
        <end position="171"/>
    </location>
</feature>
<dbReference type="Pfam" id="PF00183">
    <property type="entry name" value="HSP90"/>
    <property type="match status" value="2"/>
</dbReference>
<keyword evidence="4" id="KW-0143">Chaperone</keyword>
<evidence type="ECO:0000256" key="3">
    <source>
        <dbReference type="ARBA" id="ARBA00022840"/>
    </source>
</evidence>
<dbReference type="InterPro" id="IPR037196">
    <property type="entry name" value="HSP90_C"/>
</dbReference>
<dbReference type="Proteomes" id="UP000233060">
    <property type="component" value="Unassembled WGS sequence"/>
</dbReference>
<dbReference type="FunFam" id="3.30.565.10:FF:000108">
    <property type="entry name" value="Putative heat shock protein HSP 90-beta 2"/>
    <property type="match status" value="1"/>
</dbReference>
<dbReference type="SUPFAM" id="SSF110942">
    <property type="entry name" value="HSP90 C-terminal domain"/>
    <property type="match status" value="1"/>
</dbReference>
<protein>
    <submittedName>
        <fullName evidence="7">Uncharacterized protein</fullName>
    </submittedName>
</protein>
<dbReference type="Gene3D" id="3.40.50.11260">
    <property type="match status" value="1"/>
</dbReference>
<dbReference type="GO" id="GO:0016887">
    <property type="term" value="F:ATP hydrolysis activity"/>
    <property type="evidence" value="ECO:0007669"/>
    <property type="project" value="InterPro"/>
</dbReference>
<feature type="binding site" evidence="5">
    <location>
        <position position="88"/>
    </location>
    <ligand>
        <name>ATP</name>
        <dbReference type="ChEBI" id="CHEBI:30616"/>
    </ligand>
</feature>
<evidence type="ECO:0000256" key="1">
    <source>
        <dbReference type="ARBA" id="ARBA00008239"/>
    </source>
</evidence>
<evidence type="ECO:0000256" key="5">
    <source>
        <dbReference type="PIRSR" id="PIRSR002583-1"/>
    </source>
</evidence>
<dbReference type="SUPFAM" id="SSF54211">
    <property type="entry name" value="Ribosomal protein S5 domain 2-like"/>
    <property type="match status" value="1"/>
</dbReference>
<evidence type="ECO:0000256" key="2">
    <source>
        <dbReference type="ARBA" id="ARBA00022741"/>
    </source>
</evidence>
<feature type="binding site" evidence="5">
    <location>
        <position position="93"/>
    </location>
    <ligand>
        <name>ATP</name>
        <dbReference type="ChEBI" id="CHEBI:30616"/>
    </ligand>
</feature>
<keyword evidence="3 5" id="KW-0067">ATP-binding</keyword>
<keyword evidence="2 5" id="KW-0547">Nucleotide-binding</keyword>
<dbReference type="Ensembl" id="ENSCATT00000015887.1">
    <property type="protein sequence ID" value="ENSCATP00000003701.1"/>
    <property type="gene ID" value="ENSCATG00000013123.1"/>
</dbReference>
<dbReference type="GO" id="GO:0051082">
    <property type="term" value="F:unfolded protein binding"/>
    <property type="evidence" value="ECO:0007669"/>
    <property type="project" value="InterPro"/>
</dbReference>
<dbReference type="AlphaFoldDB" id="A0A2K5KSN7"/>
<dbReference type="InterPro" id="IPR036890">
    <property type="entry name" value="HATPase_C_sf"/>
</dbReference>
<feature type="binding site" evidence="5">
    <location>
        <position position="46"/>
    </location>
    <ligand>
        <name>ATP</name>
        <dbReference type="ChEBI" id="CHEBI:30616"/>
    </ligand>
</feature>
<feature type="binding site" evidence="5">
    <location>
        <position position="42"/>
    </location>
    <ligand>
        <name>ATP</name>
        <dbReference type="ChEBI" id="CHEBI:30616"/>
    </ligand>
</feature>
<dbReference type="GeneTree" id="ENSGT01020000230401"/>
<comment type="similarity">
    <text evidence="1">Belongs to the heat shock protein 90 family.</text>
</comment>
<dbReference type="PANTHER" id="PTHR11528">
    <property type="entry name" value="HEAT SHOCK PROTEIN 90 FAMILY MEMBER"/>
    <property type="match status" value="1"/>
</dbReference>
<sequence>MPEEVHHGEKEVETFAFQAEIAQLMSLIINTFYSNKEIFLQELISNASDALDKIHYENLTDPFKLDSGKELKIDIIPNTQEHTLTLVDTGIGMTKADLTNNLGTIAKSQDQTEYLEERQVKEVVKKLGYITLYLEKEREKEISDDKAEEEKGEKEEENKDDEEKPKIKDVGSDEEDDSGKGKKKTKKIKEKYIDQEELNKTKNPEDITQEEYGEFYKKYQLAVRHFSVEVCFSHEKIQKSIYYITGESKEQVANSAFVEGVWKQGFEVVYMTEPIDGYEFDGKSLDLVTKEGLELPEDEEKKRMEERKAKFENLCKLMKEILDKKVEKVTISSRLVSSPCCIVTSTYSWTANMEQIMKAQALRVNSTMSYMMAKKHLEINPDHPIVETLQQKAEADKNDKAVKDLVVLPLETALLSSGFSLEDPQTHSNRIYCMIKLGLGINED</sequence>
<feature type="region of interest" description="Disordered" evidence="6">
    <location>
        <begin position="140"/>
        <end position="186"/>
    </location>
</feature>